<dbReference type="SUPFAM" id="SSF55874">
    <property type="entry name" value="ATPase domain of HSP90 chaperone/DNA topoisomerase II/histidine kinase"/>
    <property type="match status" value="1"/>
</dbReference>
<evidence type="ECO:0000259" key="10">
    <source>
        <dbReference type="Pfam" id="PF02518"/>
    </source>
</evidence>
<keyword evidence="5" id="KW-0547">Nucleotide-binding</keyword>
<evidence type="ECO:0000256" key="6">
    <source>
        <dbReference type="ARBA" id="ARBA00022777"/>
    </source>
</evidence>
<keyword evidence="8" id="KW-0902">Two-component regulatory system</keyword>
<dbReference type="PANTHER" id="PTHR24421">
    <property type="entry name" value="NITRATE/NITRITE SENSOR PROTEIN NARX-RELATED"/>
    <property type="match status" value="1"/>
</dbReference>
<name>A0A1M7FGQ9_9FLAO</name>
<keyword evidence="13" id="KW-1185">Reference proteome</keyword>
<evidence type="ECO:0000256" key="2">
    <source>
        <dbReference type="ARBA" id="ARBA00012438"/>
    </source>
</evidence>
<dbReference type="InterPro" id="IPR036890">
    <property type="entry name" value="HATPase_C_sf"/>
</dbReference>
<dbReference type="PANTHER" id="PTHR24421:SF10">
    <property type="entry name" value="NITRATE_NITRITE SENSOR PROTEIN NARQ"/>
    <property type="match status" value="1"/>
</dbReference>
<dbReference type="GO" id="GO:0005524">
    <property type="term" value="F:ATP binding"/>
    <property type="evidence" value="ECO:0007669"/>
    <property type="project" value="UniProtKB-KW"/>
</dbReference>
<evidence type="ECO:0000256" key="1">
    <source>
        <dbReference type="ARBA" id="ARBA00000085"/>
    </source>
</evidence>
<dbReference type="InterPro" id="IPR003594">
    <property type="entry name" value="HATPase_dom"/>
</dbReference>
<keyword evidence="4" id="KW-0808">Transferase</keyword>
<keyword evidence="9" id="KW-0812">Transmembrane</keyword>
<evidence type="ECO:0000256" key="9">
    <source>
        <dbReference type="SAM" id="Phobius"/>
    </source>
</evidence>
<sequence length="257" mass="29374">MNQIVIGIIIAFIFIGLILFFFVILIRLYFNKIKKYTELLHEKDLNFQKAITQTVIETQEQVLNNISQDLHDDAGQQLTYINFQIENIKLDSPELGETLEPVSQSLGNLSKSIRSISHALNSQLLLQQDLIKAIATEIKRLKKNSKIDISYSFEEIEVKKFDDNEKIIIYRIFQECINNVFKHAKASKMNIFITTSPDFKMIISDNGKGFDSTDKKDKLSLGLINMANRADSIAYNFTVKSKIGSGTEITLLENKRS</sequence>
<keyword evidence="6 12" id="KW-0418">Kinase</keyword>
<dbReference type="Pfam" id="PF02518">
    <property type="entry name" value="HATPase_c"/>
    <property type="match status" value="1"/>
</dbReference>
<feature type="transmembrane region" description="Helical" evidence="9">
    <location>
        <begin position="6"/>
        <end position="30"/>
    </location>
</feature>
<keyword evidence="9" id="KW-0472">Membrane</keyword>
<evidence type="ECO:0000313" key="13">
    <source>
        <dbReference type="Proteomes" id="UP000184028"/>
    </source>
</evidence>
<organism evidence="12 13">
    <name type="scientific">Flavobacterium chilense</name>
    <dbReference type="NCBI Taxonomy" id="946677"/>
    <lineage>
        <taxon>Bacteria</taxon>
        <taxon>Pseudomonadati</taxon>
        <taxon>Bacteroidota</taxon>
        <taxon>Flavobacteriia</taxon>
        <taxon>Flavobacteriales</taxon>
        <taxon>Flavobacteriaceae</taxon>
        <taxon>Flavobacterium</taxon>
    </lineage>
</organism>
<keyword evidence="9" id="KW-1133">Transmembrane helix</keyword>
<evidence type="ECO:0000256" key="8">
    <source>
        <dbReference type="ARBA" id="ARBA00023012"/>
    </source>
</evidence>
<dbReference type="Pfam" id="PF07730">
    <property type="entry name" value="HisKA_3"/>
    <property type="match status" value="1"/>
</dbReference>
<evidence type="ECO:0000259" key="11">
    <source>
        <dbReference type="Pfam" id="PF07730"/>
    </source>
</evidence>
<evidence type="ECO:0000313" key="12">
    <source>
        <dbReference type="EMBL" id="SHM03163.1"/>
    </source>
</evidence>
<dbReference type="OrthoDB" id="9760839at2"/>
<dbReference type="GO" id="GO:0016020">
    <property type="term" value="C:membrane"/>
    <property type="evidence" value="ECO:0007669"/>
    <property type="project" value="InterPro"/>
</dbReference>
<keyword evidence="7" id="KW-0067">ATP-binding</keyword>
<dbReference type="RefSeq" id="WP_068842382.1">
    <property type="nucleotide sequence ID" value="NZ_FRBT01000003.1"/>
</dbReference>
<dbReference type="InterPro" id="IPR011712">
    <property type="entry name" value="Sig_transdc_His_kin_sub3_dim/P"/>
</dbReference>
<dbReference type="EMBL" id="FRBT01000003">
    <property type="protein sequence ID" value="SHM03163.1"/>
    <property type="molecule type" value="Genomic_DNA"/>
</dbReference>
<feature type="domain" description="Histidine kinase/HSP90-like ATPase" evidence="10">
    <location>
        <begin position="167"/>
        <end position="251"/>
    </location>
</feature>
<dbReference type="InterPro" id="IPR050482">
    <property type="entry name" value="Sensor_HK_TwoCompSys"/>
</dbReference>
<accession>A0A1M7FGQ9</accession>
<comment type="catalytic activity">
    <reaction evidence="1">
        <text>ATP + protein L-histidine = ADP + protein N-phospho-L-histidine.</text>
        <dbReference type="EC" id="2.7.13.3"/>
    </reaction>
</comment>
<feature type="domain" description="Signal transduction histidine kinase subgroup 3 dimerisation and phosphoacceptor" evidence="11">
    <location>
        <begin position="64"/>
        <end position="123"/>
    </location>
</feature>
<dbReference type="CDD" id="cd16917">
    <property type="entry name" value="HATPase_UhpB-NarQ-NarX-like"/>
    <property type="match status" value="1"/>
</dbReference>
<dbReference type="STRING" id="946677.SAMN05444484_103369"/>
<evidence type="ECO:0000256" key="7">
    <source>
        <dbReference type="ARBA" id="ARBA00022840"/>
    </source>
</evidence>
<keyword evidence="3" id="KW-0597">Phosphoprotein</keyword>
<dbReference type="Proteomes" id="UP000184028">
    <property type="component" value="Unassembled WGS sequence"/>
</dbReference>
<dbReference type="GO" id="GO:0000155">
    <property type="term" value="F:phosphorelay sensor kinase activity"/>
    <property type="evidence" value="ECO:0007669"/>
    <property type="project" value="InterPro"/>
</dbReference>
<gene>
    <name evidence="12" type="ORF">SAMN05444484_103369</name>
</gene>
<protein>
    <recommendedName>
        <fullName evidence="2">histidine kinase</fullName>
        <ecNumber evidence="2">2.7.13.3</ecNumber>
    </recommendedName>
</protein>
<dbReference type="EC" id="2.7.13.3" evidence="2"/>
<dbReference type="Gene3D" id="1.20.5.1930">
    <property type="match status" value="1"/>
</dbReference>
<reference evidence="13" key="1">
    <citation type="submission" date="2016-11" db="EMBL/GenBank/DDBJ databases">
        <authorList>
            <person name="Varghese N."/>
            <person name="Submissions S."/>
        </authorList>
    </citation>
    <scope>NUCLEOTIDE SEQUENCE [LARGE SCALE GENOMIC DNA]</scope>
    <source>
        <strain evidence="13">DSM 24724</strain>
    </source>
</reference>
<evidence type="ECO:0000256" key="5">
    <source>
        <dbReference type="ARBA" id="ARBA00022741"/>
    </source>
</evidence>
<evidence type="ECO:0000256" key="3">
    <source>
        <dbReference type="ARBA" id="ARBA00022553"/>
    </source>
</evidence>
<dbReference type="GO" id="GO:0046983">
    <property type="term" value="F:protein dimerization activity"/>
    <property type="evidence" value="ECO:0007669"/>
    <property type="project" value="InterPro"/>
</dbReference>
<evidence type="ECO:0000256" key="4">
    <source>
        <dbReference type="ARBA" id="ARBA00022679"/>
    </source>
</evidence>
<dbReference type="Gene3D" id="3.30.565.10">
    <property type="entry name" value="Histidine kinase-like ATPase, C-terminal domain"/>
    <property type="match status" value="1"/>
</dbReference>
<proteinExistence type="predicted"/>
<dbReference type="AlphaFoldDB" id="A0A1M7FGQ9"/>